<dbReference type="PANTHER" id="PTHR43179">
    <property type="entry name" value="RHAMNOSYLTRANSFERASE WBBL"/>
    <property type="match status" value="1"/>
</dbReference>
<name>A0ABM9AX07_9BACT</name>
<sequence length="300" mass="34465">MLLTVVICTYHREELLALSLTSLAQQSADPDRYTVLVVDNAGREATRQVAERFSVGYTTKAAVGLSHARNRGLEAAATPWVLYLDDDIQAPPDLLQRFLDRLDTADFAALGGMVRHWFRDPPPRWLRRYYRRPMRPSPQAAFGELAADRYLLGGLLAVRRRAGQKVGGFSARYGMQGRRVGRGDEDEFQVRLRRAGFGVYYDPEIVIDHLVQPYKYTFAGILQLARAAGRDGLGMRGNTKPNRWQVLRRLAIITGYSLPFNLARWLFKPQYYWQNAYLDTLTKYYFLWGQYHAQHTLNSR</sequence>
<dbReference type="Gene3D" id="3.90.550.10">
    <property type="entry name" value="Spore Coat Polysaccharide Biosynthesis Protein SpsA, Chain A"/>
    <property type="match status" value="1"/>
</dbReference>
<dbReference type="InterPro" id="IPR001173">
    <property type="entry name" value="Glyco_trans_2-like"/>
</dbReference>
<comment type="caution">
    <text evidence="5">The sequence shown here is derived from an EMBL/GenBank/DDBJ whole genome shotgun (WGS) entry which is preliminary data.</text>
</comment>
<evidence type="ECO:0000313" key="5">
    <source>
        <dbReference type="EMBL" id="CAH0999262.1"/>
    </source>
</evidence>
<dbReference type="PANTHER" id="PTHR43179:SF12">
    <property type="entry name" value="GALACTOFURANOSYLTRANSFERASE GLFT2"/>
    <property type="match status" value="1"/>
</dbReference>
<evidence type="ECO:0000259" key="4">
    <source>
        <dbReference type="Pfam" id="PF00535"/>
    </source>
</evidence>
<dbReference type="Pfam" id="PF00535">
    <property type="entry name" value="Glycos_transf_2"/>
    <property type="match status" value="1"/>
</dbReference>
<comment type="similarity">
    <text evidence="1">Belongs to the glycosyltransferase 2 family.</text>
</comment>
<dbReference type="InterPro" id="IPR029044">
    <property type="entry name" value="Nucleotide-diphossugar_trans"/>
</dbReference>
<proteinExistence type="inferred from homology"/>
<feature type="domain" description="Glycosyltransferase 2-like" evidence="4">
    <location>
        <begin position="4"/>
        <end position="161"/>
    </location>
</feature>
<dbReference type="Proteomes" id="UP000837803">
    <property type="component" value="Unassembled WGS sequence"/>
</dbReference>
<dbReference type="SUPFAM" id="SSF53448">
    <property type="entry name" value="Nucleotide-diphospho-sugar transferases"/>
    <property type="match status" value="1"/>
</dbReference>
<evidence type="ECO:0000256" key="2">
    <source>
        <dbReference type="ARBA" id="ARBA00022676"/>
    </source>
</evidence>
<evidence type="ECO:0000313" key="6">
    <source>
        <dbReference type="Proteomes" id="UP000837803"/>
    </source>
</evidence>
<keyword evidence="3" id="KW-0808">Transferase</keyword>
<gene>
    <name evidence="5" type="ORF">LEM8419_00559</name>
</gene>
<reference evidence="5" key="1">
    <citation type="submission" date="2021-12" db="EMBL/GenBank/DDBJ databases">
        <authorList>
            <person name="Rodrigo-Torres L."/>
            <person name="Arahal R. D."/>
            <person name="Lucena T."/>
        </authorList>
    </citation>
    <scope>NUCLEOTIDE SEQUENCE</scope>
    <source>
        <strain evidence="5">CECT 8419</strain>
    </source>
</reference>
<evidence type="ECO:0000256" key="1">
    <source>
        <dbReference type="ARBA" id="ARBA00006739"/>
    </source>
</evidence>
<dbReference type="RefSeq" id="WP_238749452.1">
    <property type="nucleotide sequence ID" value="NZ_CAKLPZ010000001.1"/>
</dbReference>
<accession>A0ABM9AX07</accession>
<protein>
    <recommendedName>
        <fullName evidence="4">Glycosyltransferase 2-like domain-containing protein</fullName>
    </recommendedName>
</protein>
<organism evidence="5 6">
    <name type="scientific">Neolewinella maritima</name>
    <dbReference type="NCBI Taxonomy" id="1383882"/>
    <lineage>
        <taxon>Bacteria</taxon>
        <taxon>Pseudomonadati</taxon>
        <taxon>Bacteroidota</taxon>
        <taxon>Saprospiria</taxon>
        <taxon>Saprospirales</taxon>
        <taxon>Lewinellaceae</taxon>
        <taxon>Neolewinella</taxon>
    </lineage>
</organism>
<dbReference type="EMBL" id="CAKLPZ010000001">
    <property type="protein sequence ID" value="CAH0999262.1"/>
    <property type="molecule type" value="Genomic_DNA"/>
</dbReference>
<keyword evidence="2" id="KW-0328">Glycosyltransferase</keyword>
<evidence type="ECO:0000256" key="3">
    <source>
        <dbReference type="ARBA" id="ARBA00022679"/>
    </source>
</evidence>
<keyword evidence="6" id="KW-1185">Reference proteome</keyword>